<comment type="subunit">
    <text evidence="2">EF-1 is composed of 4 subunits: alpha, beta (1B-alpha=beta'), delta (1B-beta), and gamma (1B-gamma).</text>
</comment>
<proteinExistence type="inferred from homology"/>
<evidence type="ECO:0000256" key="1">
    <source>
        <dbReference type="ARBA" id="ARBA00007411"/>
    </source>
</evidence>
<feature type="region of interest" description="Disordered" evidence="7">
    <location>
        <begin position="169"/>
        <end position="247"/>
    </location>
</feature>
<evidence type="ECO:0000313" key="9">
    <source>
        <dbReference type="EMBL" id="PKA49812.1"/>
    </source>
</evidence>
<evidence type="ECO:0000256" key="4">
    <source>
        <dbReference type="ARBA" id="ARBA00022917"/>
    </source>
</evidence>
<reference evidence="9 10" key="1">
    <citation type="journal article" date="2017" name="Nature">
        <title>The Apostasia genome and the evolution of orchids.</title>
        <authorList>
            <person name="Zhang G.Q."/>
            <person name="Liu K.W."/>
            <person name="Li Z."/>
            <person name="Lohaus R."/>
            <person name="Hsiao Y.Y."/>
            <person name="Niu S.C."/>
            <person name="Wang J.Y."/>
            <person name="Lin Y.C."/>
            <person name="Xu Q."/>
            <person name="Chen L.J."/>
            <person name="Yoshida K."/>
            <person name="Fujiwara S."/>
            <person name="Wang Z.W."/>
            <person name="Zhang Y.Q."/>
            <person name="Mitsuda N."/>
            <person name="Wang M."/>
            <person name="Liu G.H."/>
            <person name="Pecoraro L."/>
            <person name="Huang H.X."/>
            <person name="Xiao X.J."/>
            <person name="Lin M."/>
            <person name="Wu X.Y."/>
            <person name="Wu W.L."/>
            <person name="Chen Y.Y."/>
            <person name="Chang S.B."/>
            <person name="Sakamoto S."/>
            <person name="Ohme-Takagi M."/>
            <person name="Yagi M."/>
            <person name="Zeng S.J."/>
            <person name="Shen C.Y."/>
            <person name="Yeh C.M."/>
            <person name="Luo Y.B."/>
            <person name="Tsai W.C."/>
            <person name="Van de Peer Y."/>
            <person name="Liu Z.J."/>
        </authorList>
    </citation>
    <scope>NUCLEOTIDE SEQUENCE [LARGE SCALE GENOMIC DNA]</scope>
    <source>
        <strain evidence="10">cv. Shenzhen</strain>
        <tissue evidence="9">Stem</tissue>
    </source>
</reference>
<feature type="compositionally biased region" description="Basic and acidic residues" evidence="7">
    <location>
        <begin position="396"/>
        <end position="406"/>
    </location>
</feature>
<dbReference type="STRING" id="1088818.A0A2I0A2M7"/>
<dbReference type="Pfam" id="PF00736">
    <property type="entry name" value="EF1_GNE"/>
    <property type="match status" value="1"/>
</dbReference>
<dbReference type="InterPro" id="IPR001326">
    <property type="entry name" value="Transl_elong_EF1B_B/D_CS"/>
</dbReference>
<dbReference type="InterPro" id="IPR014038">
    <property type="entry name" value="EF1B_bsu/dsu_GNE"/>
</dbReference>
<protein>
    <submittedName>
        <fullName evidence="9">Elongation factor 1-delta</fullName>
    </submittedName>
</protein>
<comment type="function">
    <text evidence="5">EF-1-beta and EF-1-beta' stimulate the exchange of GDP bound to EF-1-alpha to GTP.</text>
</comment>
<evidence type="ECO:0000259" key="8">
    <source>
        <dbReference type="SMART" id="SM00888"/>
    </source>
</evidence>
<dbReference type="EMBL" id="KZ452037">
    <property type="protein sequence ID" value="PKA49812.1"/>
    <property type="molecule type" value="Genomic_DNA"/>
</dbReference>
<evidence type="ECO:0000256" key="5">
    <source>
        <dbReference type="ARBA" id="ARBA00058380"/>
    </source>
</evidence>
<dbReference type="GO" id="GO:0005085">
    <property type="term" value="F:guanyl-nucleotide exchange factor activity"/>
    <property type="evidence" value="ECO:0007669"/>
    <property type="project" value="TreeGrafter"/>
</dbReference>
<evidence type="ECO:0000256" key="2">
    <source>
        <dbReference type="ARBA" id="ARBA00011606"/>
    </source>
</evidence>
<dbReference type="CDD" id="cd00292">
    <property type="entry name" value="EF1B"/>
    <property type="match status" value="1"/>
</dbReference>
<feature type="region of interest" description="Disordered" evidence="7">
    <location>
        <begin position="358"/>
        <end position="419"/>
    </location>
</feature>
<evidence type="ECO:0000256" key="6">
    <source>
        <dbReference type="RuleBase" id="RU003791"/>
    </source>
</evidence>
<dbReference type="PROSITE" id="PS00824">
    <property type="entry name" value="EF1BD_1"/>
    <property type="match status" value="1"/>
</dbReference>
<dbReference type="Proteomes" id="UP000236161">
    <property type="component" value="Unassembled WGS sequence"/>
</dbReference>
<dbReference type="GO" id="GO:0005853">
    <property type="term" value="C:eukaryotic translation elongation factor 1 complex"/>
    <property type="evidence" value="ECO:0007669"/>
    <property type="project" value="InterPro"/>
</dbReference>
<dbReference type="AlphaFoldDB" id="A0A2I0A2M7"/>
<dbReference type="PROSITE" id="PS00825">
    <property type="entry name" value="EF1BD_2"/>
    <property type="match status" value="1"/>
</dbReference>
<keyword evidence="3 6" id="KW-0251">Elongation factor</keyword>
<dbReference type="OrthoDB" id="331763at2759"/>
<dbReference type="GO" id="GO:0003746">
    <property type="term" value="F:translation elongation factor activity"/>
    <property type="evidence" value="ECO:0007669"/>
    <property type="project" value="UniProtKB-KW"/>
</dbReference>
<name>A0A2I0A2M7_9ASPA</name>
<evidence type="ECO:0000313" key="10">
    <source>
        <dbReference type="Proteomes" id="UP000236161"/>
    </source>
</evidence>
<keyword evidence="4 6" id="KW-0648">Protein biosynthesis</keyword>
<sequence>MKAHYSASVAVLVARTAAVDSLREAGKPQEVDSLRQAGIPEVDSPEQHTLVGGIEDLWRDPPTLWRRDADGRLLLVVVAHLSRAAKICSATGERANWDERLRTRTAYRRIVRGENPWEVFTGPDAACLGPRETNFAIGKRGFLVIILVAVDIGFLLDPVRVKNGDSPLAHLPAPIAPSPSETPSLRRGAERRTGTPIQDPPRRSPRASSGRGSPPPPPRNRPSTAERKGSEINGRFASASGVAGTRTPPSAVGIGIQSLFEQLCLGFVDKKTGFFQMEKQILYFTYLCFWNPSTNPLVKPPFLVILFIYRASKDDITVHSALSAAPSSDYVNASRWYNHIEALLSGVSVEGQGIKVERSSTVTDEAPASPPVVDSKASAAEDEDDDVDLFGEETEEEKKAAEDRAAAAKASGKKKDSGKSSVLLDVKPWDDETDMQKLEEAVRNIKMEGLLWGASKLVPVGYGIKKLQIMLTIVDDLVSVDNLIEDHLTAEPANEHIQSCDIVAFNKISHGVPLRRDALWKLSSNLLGLREKRDVQGKGVVANNGNDLELMLWRVVLPMLLVPPTMVAAF</sequence>
<dbReference type="InterPro" id="IPR014717">
    <property type="entry name" value="Transl_elong_EF1B/ribsomal_bS6"/>
</dbReference>
<evidence type="ECO:0000256" key="7">
    <source>
        <dbReference type="SAM" id="MobiDB-lite"/>
    </source>
</evidence>
<evidence type="ECO:0000256" key="3">
    <source>
        <dbReference type="ARBA" id="ARBA00022768"/>
    </source>
</evidence>
<comment type="similarity">
    <text evidence="1 6">Belongs to the EF-1-beta/EF-1-delta family.</text>
</comment>
<dbReference type="PANTHER" id="PTHR11595:SF21">
    <property type="entry name" value="ELONGATION FACTOR 1-BETA"/>
    <property type="match status" value="1"/>
</dbReference>
<dbReference type="InterPro" id="IPR049720">
    <property type="entry name" value="EF1B_bsu/dsu"/>
</dbReference>
<organism evidence="9 10">
    <name type="scientific">Apostasia shenzhenica</name>
    <dbReference type="NCBI Taxonomy" id="1088818"/>
    <lineage>
        <taxon>Eukaryota</taxon>
        <taxon>Viridiplantae</taxon>
        <taxon>Streptophyta</taxon>
        <taxon>Embryophyta</taxon>
        <taxon>Tracheophyta</taxon>
        <taxon>Spermatophyta</taxon>
        <taxon>Magnoliopsida</taxon>
        <taxon>Liliopsida</taxon>
        <taxon>Asparagales</taxon>
        <taxon>Orchidaceae</taxon>
        <taxon>Apostasioideae</taxon>
        <taxon>Apostasia</taxon>
    </lineage>
</organism>
<dbReference type="SUPFAM" id="SSF54984">
    <property type="entry name" value="eEF-1beta-like"/>
    <property type="match status" value="1"/>
</dbReference>
<dbReference type="PANTHER" id="PTHR11595">
    <property type="entry name" value="EF-HAND AND COILED-COIL DOMAIN-CONTAINING FAMILY MEMBER"/>
    <property type="match status" value="1"/>
</dbReference>
<dbReference type="SMART" id="SM00888">
    <property type="entry name" value="EF1_GNE"/>
    <property type="match status" value="1"/>
</dbReference>
<feature type="domain" description="Translation elongation factor EF1B beta/delta subunit guanine nucleotide exchange" evidence="8">
    <location>
        <begin position="419"/>
        <end position="508"/>
    </location>
</feature>
<dbReference type="GO" id="GO:0005829">
    <property type="term" value="C:cytosol"/>
    <property type="evidence" value="ECO:0007669"/>
    <property type="project" value="TreeGrafter"/>
</dbReference>
<accession>A0A2I0A2M7</accession>
<keyword evidence="10" id="KW-1185">Reference proteome</keyword>
<feature type="compositionally biased region" description="Acidic residues" evidence="7">
    <location>
        <begin position="380"/>
        <end position="395"/>
    </location>
</feature>
<dbReference type="FunFam" id="3.30.70.60:FF:000001">
    <property type="entry name" value="Elongation factor 1-beta 1 like"/>
    <property type="match status" value="1"/>
</dbReference>
<gene>
    <name evidence="9" type="ORF">AXF42_Ash004354</name>
</gene>
<dbReference type="InterPro" id="IPR036219">
    <property type="entry name" value="eEF-1beta-like_sf"/>
</dbReference>
<dbReference type="Gene3D" id="3.30.70.60">
    <property type="match status" value="1"/>
</dbReference>